<accession>A0AAE6V0Z0</accession>
<proteinExistence type="predicted"/>
<dbReference type="Proteomes" id="UP000464593">
    <property type="component" value="Chromosome"/>
</dbReference>
<gene>
    <name evidence="1" type="ORF">TCK1_1164</name>
</gene>
<sequence length="76" mass="8292">MPYIAINLSNAYDPENNTRFANPEEADTRARAILNQFPTAQVFTAQVLKEYSAKVSITAKEPAEPETAPAPEEPAA</sequence>
<dbReference type="AlphaFoldDB" id="A0AAE6V0Z0"/>
<name>A0AAE6V0Z0_9PSED</name>
<organism evidence="1 2">
    <name type="scientific">Pseudomonas monteilii</name>
    <dbReference type="NCBI Taxonomy" id="76759"/>
    <lineage>
        <taxon>Bacteria</taxon>
        <taxon>Pseudomonadati</taxon>
        <taxon>Pseudomonadota</taxon>
        <taxon>Gammaproteobacteria</taxon>
        <taxon>Pseudomonadales</taxon>
        <taxon>Pseudomonadaceae</taxon>
        <taxon>Pseudomonas</taxon>
    </lineage>
</organism>
<dbReference type="RefSeq" id="WP_159265980.1">
    <property type="nucleotide sequence ID" value="NZ_CP040324.1"/>
</dbReference>
<protein>
    <submittedName>
        <fullName evidence="1">Uncharacterized protein</fullName>
    </submittedName>
</protein>
<evidence type="ECO:0000313" key="1">
    <source>
        <dbReference type="EMBL" id="QHB26510.1"/>
    </source>
</evidence>
<evidence type="ECO:0000313" key="2">
    <source>
        <dbReference type="Proteomes" id="UP000464593"/>
    </source>
</evidence>
<reference evidence="1 2" key="1">
    <citation type="submission" date="2019-05" db="EMBL/GenBank/DDBJ databases">
        <title>Complete genome sequence of Pseudomonas Pseudomonas resinovorans.</title>
        <authorList>
            <person name="Chen H.-P."/>
        </authorList>
    </citation>
    <scope>NUCLEOTIDE SEQUENCE [LARGE SCALE GENOMIC DNA]</scope>
    <source>
        <strain evidence="1 2">TCU-CK1</strain>
    </source>
</reference>
<dbReference type="EMBL" id="CP040324">
    <property type="protein sequence ID" value="QHB26510.1"/>
    <property type="molecule type" value="Genomic_DNA"/>
</dbReference>